<name>A0A0L0F2Y9_9EUKA</name>
<dbReference type="GeneID" id="25917431"/>
<dbReference type="AlphaFoldDB" id="A0A0L0F2Y9"/>
<feature type="non-terminal residue" evidence="1">
    <location>
        <position position="38"/>
    </location>
</feature>
<dbReference type="EMBL" id="KQ250872">
    <property type="protein sequence ID" value="KNC70543.1"/>
    <property type="molecule type" value="Genomic_DNA"/>
</dbReference>
<accession>A0A0L0F2Y9</accession>
<dbReference type="RefSeq" id="XP_014144445.1">
    <property type="nucleotide sequence ID" value="XM_014288970.1"/>
</dbReference>
<proteinExistence type="predicted"/>
<reference evidence="1 2" key="1">
    <citation type="submission" date="2011-02" db="EMBL/GenBank/DDBJ databases">
        <title>The Genome Sequence of Sphaeroforma arctica JP610.</title>
        <authorList>
            <consortium name="The Broad Institute Genome Sequencing Platform"/>
            <person name="Russ C."/>
            <person name="Cuomo C."/>
            <person name="Young S.K."/>
            <person name="Zeng Q."/>
            <person name="Gargeya S."/>
            <person name="Alvarado L."/>
            <person name="Berlin A."/>
            <person name="Chapman S.B."/>
            <person name="Chen Z."/>
            <person name="Freedman E."/>
            <person name="Gellesch M."/>
            <person name="Goldberg J."/>
            <person name="Griggs A."/>
            <person name="Gujja S."/>
            <person name="Heilman E."/>
            <person name="Heiman D."/>
            <person name="Howarth C."/>
            <person name="Mehta T."/>
            <person name="Neiman D."/>
            <person name="Pearson M."/>
            <person name="Roberts A."/>
            <person name="Saif S."/>
            <person name="Shea T."/>
            <person name="Shenoy N."/>
            <person name="Sisk P."/>
            <person name="Stolte C."/>
            <person name="Sykes S."/>
            <person name="White J."/>
            <person name="Yandava C."/>
            <person name="Burger G."/>
            <person name="Gray M.W."/>
            <person name="Holland P.W.H."/>
            <person name="King N."/>
            <person name="Lang F.B.F."/>
            <person name="Roger A.J."/>
            <person name="Ruiz-Trillo I."/>
            <person name="Haas B."/>
            <person name="Nusbaum C."/>
            <person name="Birren B."/>
        </authorList>
    </citation>
    <scope>NUCLEOTIDE SEQUENCE [LARGE SCALE GENOMIC DNA]</scope>
    <source>
        <strain evidence="1 2">JP610</strain>
    </source>
</reference>
<gene>
    <name evidence="1" type="ORF">SARC_16927</name>
</gene>
<dbReference type="Proteomes" id="UP000054560">
    <property type="component" value="Unassembled WGS sequence"/>
</dbReference>
<evidence type="ECO:0000313" key="2">
    <source>
        <dbReference type="Proteomes" id="UP000054560"/>
    </source>
</evidence>
<organism evidence="1 2">
    <name type="scientific">Sphaeroforma arctica JP610</name>
    <dbReference type="NCBI Taxonomy" id="667725"/>
    <lineage>
        <taxon>Eukaryota</taxon>
        <taxon>Ichthyosporea</taxon>
        <taxon>Ichthyophonida</taxon>
        <taxon>Sphaeroforma</taxon>
    </lineage>
</organism>
<keyword evidence="2" id="KW-1185">Reference proteome</keyword>
<protein>
    <submittedName>
        <fullName evidence="1">Uncharacterized protein</fullName>
    </submittedName>
</protein>
<evidence type="ECO:0000313" key="1">
    <source>
        <dbReference type="EMBL" id="KNC70543.1"/>
    </source>
</evidence>
<sequence>MDTSSDLLMAPEQRKQLDKIVQSVRKMANADSLNGYQP</sequence>